<proteinExistence type="predicted"/>
<gene>
    <name evidence="2" type="ORF">H7C19_33575</name>
</gene>
<keyword evidence="3" id="KW-1185">Reference proteome</keyword>
<feature type="transmembrane region" description="Helical" evidence="1">
    <location>
        <begin position="32"/>
        <end position="53"/>
    </location>
</feature>
<reference evidence="2 3" key="1">
    <citation type="submission" date="2020-08" db="EMBL/GenBank/DDBJ databases">
        <title>Cohnella phylogeny.</title>
        <authorList>
            <person name="Dunlap C."/>
        </authorList>
    </citation>
    <scope>NUCLEOTIDE SEQUENCE [LARGE SCALE GENOMIC DNA]</scope>
    <source>
        <strain evidence="2 3">DSM 28246</strain>
    </source>
</reference>
<protein>
    <recommendedName>
        <fullName evidence="4">Yip1 domain-containing protein</fullName>
    </recommendedName>
</protein>
<dbReference type="EMBL" id="JACJVP010000086">
    <property type="protein sequence ID" value="MBB6675603.1"/>
    <property type="molecule type" value="Genomic_DNA"/>
</dbReference>
<feature type="transmembrane region" description="Helical" evidence="1">
    <location>
        <begin position="171"/>
        <end position="194"/>
    </location>
</feature>
<evidence type="ECO:0000256" key="1">
    <source>
        <dbReference type="SAM" id="Phobius"/>
    </source>
</evidence>
<keyword evidence="1" id="KW-0812">Transmembrane</keyword>
<keyword evidence="1" id="KW-0472">Membrane</keyword>
<sequence>MGTKNFSLDVQRLLALIKNPSAGLALRGAEDFPYGVAGAGLSIIGFFLWVLSVQHQIDRAMSFFSGIMLGSLYGFGTAFKFLLLALLSLAALAAALTLVGNRFGQRKRAWIEVVTHQGASQLMFGLGYLVSALVAFISLKLSFALTGGLLLLSLLMLVIQALELHEVDRKLTFPTVTSAIVLYVVLFSVVWVILF</sequence>
<evidence type="ECO:0000313" key="3">
    <source>
        <dbReference type="Proteomes" id="UP000547209"/>
    </source>
</evidence>
<feature type="transmembrane region" description="Helical" evidence="1">
    <location>
        <begin position="82"/>
        <end position="101"/>
    </location>
</feature>
<dbReference type="RefSeq" id="WP_185673448.1">
    <property type="nucleotide sequence ID" value="NZ_JACJVP010000086.1"/>
</dbReference>
<name>A0A7X0RXR4_9BACL</name>
<evidence type="ECO:0008006" key="4">
    <source>
        <dbReference type="Google" id="ProtNLM"/>
    </source>
</evidence>
<accession>A0A7X0RXR4</accession>
<comment type="caution">
    <text evidence="2">The sequence shown here is derived from an EMBL/GenBank/DDBJ whole genome shotgun (WGS) entry which is preliminary data.</text>
</comment>
<feature type="transmembrane region" description="Helical" evidence="1">
    <location>
        <begin position="145"/>
        <end position="164"/>
    </location>
</feature>
<feature type="transmembrane region" description="Helical" evidence="1">
    <location>
        <begin position="60"/>
        <end position="76"/>
    </location>
</feature>
<evidence type="ECO:0000313" key="2">
    <source>
        <dbReference type="EMBL" id="MBB6675603.1"/>
    </source>
</evidence>
<dbReference type="Proteomes" id="UP000547209">
    <property type="component" value="Unassembled WGS sequence"/>
</dbReference>
<dbReference type="AlphaFoldDB" id="A0A7X0RXR4"/>
<organism evidence="2 3">
    <name type="scientific">Cohnella nanjingensis</name>
    <dbReference type="NCBI Taxonomy" id="1387779"/>
    <lineage>
        <taxon>Bacteria</taxon>
        <taxon>Bacillati</taxon>
        <taxon>Bacillota</taxon>
        <taxon>Bacilli</taxon>
        <taxon>Bacillales</taxon>
        <taxon>Paenibacillaceae</taxon>
        <taxon>Cohnella</taxon>
    </lineage>
</organism>
<keyword evidence="1" id="KW-1133">Transmembrane helix</keyword>